<feature type="region of interest" description="Disordered" evidence="11">
    <location>
        <begin position="373"/>
        <end position="436"/>
    </location>
</feature>
<keyword evidence="7" id="KW-0239">DNA-directed DNA polymerase</keyword>
<evidence type="ECO:0000259" key="12">
    <source>
        <dbReference type="SMART" id="SM00482"/>
    </source>
</evidence>
<keyword evidence="8" id="KW-0238">DNA-binding</keyword>
<keyword evidence="3" id="KW-0808">Transferase</keyword>
<comment type="catalytic activity">
    <reaction evidence="10">
        <text>DNA(n) + a 2'-deoxyribonucleoside 5'-triphosphate = DNA(n+1) + diphosphate</text>
        <dbReference type="Rhea" id="RHEA:22508"/>
        <dbReference type="Rhea" id="RHEA-COMP:17339"/>
        <dbReference type="Rhea" id="RHEA-COMP:17340"/>
        <dbReference type="ChEBI" id="CHEBI:33019"/>
        <dbReference type="ChEBI" id="CHEBI:61560"/>
        <dbReference type="ChEBI" id="CHEBI:173112"/>
        <dbReference type="EC" id="2.7.7.7"/>
    </reaction>
</comment>
<evidence type="ECO:0000256" key="4">
    <source>
        <dbReference type="ARBA" id="ARBA00022695"/>
    </source>
</evidence>
<dbReference type="GO" id="GO:0003677">
    <property type="term" value="F:DNA binding"/>
    <property type="evidence" value="ECO:0007669"/>
    <property type="project" value="UniProtKB-KW"/>
</dbReference>
<comment type="similarity">
    <text evidence="1">Belongs to the DNA polymerase type-A family.</text>
</comment>
<name>A0AAW2AFH6_CULAL</name>
<comment type="caution">
    <text evidence="13">The sequence shown here is derived from an EMBL/GenBank/DDBJ whole genome shotgun (WGS) entry which is preliminary data.</text>
</comment>
<dbReference type="InterPro" id="IPR036397">
    <property type="entry name" value="RNaseH_sf"/>
</dbReference>
<evidence type="ECO:0000256" key="7">
    <source>
        <dbReference type="ARBA" id="ARBA00022932"/>
    </source>
</evidence>
<dbReference type="Gene3D" id="1.20.1060.10">
    <property type="entry name" value="Taq DNA Polymerase, Chain T, domain 4"/>
    <property type="match status" value="1"/>
</dbReference>
<evidence type="ECO:0000256" key="11">
    <source>
        <dbReference type="SAM" id="MobiDB-lite"/>
    </source>
</evidence>
<evidence type="ECO:0000256" key="9">
    <source>
        <dbReference type="ARBA" id="ARBA00023204"/>
    </source>
</evidence>
<dbReference type="FunFam" id="1.20.1060.10:FF:000001">
    <property type="entry name" value="DNA polymerase I"/>
    <property type="match status" value="1"/>
</dbReference>
<dbReference type="PANTHER" id="PTHR10133:SF27">
    <property type="entry name" value="DNA POLYMERASE NU"/>
    <property type="match status" value="1"/>
</dbReference>
<dbReference type="InterPro" id="IPR002298">
    <property type="entry name" value="DNA_polymerase_A"/>
</dbReference>
<evidence type="ECO:0000256" key="1">
    <source>
        <dbReference type="ARBA" id="ARBA00007705"/>
    </source>
</evidence>
<evidence type="ECO:0000313" key="14">
    <source>
        <dbReference type="Proteomes" id="UP001479290"/>
    </source>
</evidence>
<dbReference type="Gene3D" id="1.10.150.20">
    <property type="entry name" value="5' to 3' exonuclease, C-terminal subdomain"/>
    <property type="match status" value="1"/>
</dbReference>
<evidence type="ECO:0000256" key="10">
    <source>
        <dbReference type="ARBA" id="ARBA00049244"/>
    </source>
</evidence>
<sequence>MESYLCSSLNTTPLSAAAQSIIAALRVQYVHRRERSRATLTCRGFRLSQHQGRDDRNQELYTGKSGVESPQTNPDVMTEAEIHKLTLSKRRWIQPASPTEKDPVGCNQHEAPPVKKISFSQLTLLTNNCHPASEEECKRIDIVDNQSKNGQINQFWSCQSGLTEKDNGDSVCEEISKEARAAKAVFKQVQYNSFISNAEKPTSKYKDLETSHCWQDSRNSELSAPVESCAHAKRCGSISLLERVQDTPVRSGEILDTVREKEDSDSERRDITKSRTSSPQPDENTILMPVEERTGKMESTVHHTSGGVQHSIQPHSQAGEVKSFLTHIGKWEPSGPLQKAPKITSSQELCENTLRNPTFLHAKVKGSVQLLKRPKAPRPGVKRQRRPLRHQKEFKSQGCNKPNNFKPLKPSNPSLSGSKISYQMSSETDRKEDGNTTISRGAFSLISDPRVCDTGRLSQEDREFMLEEVGKAKALVVTMVYQDGTIQLDPEQKLYPAVCGLLVLLKTDLDSEGLQDRPPERVLYLRLEQTPAWAQQDFTQKQDAFTRELLLQMMCGTKLFVCFKAKDLLRTALKHFSRDLSWKQVLGSQFMDPQIAAWLLDPGDSASCFQTLLSKHYRHPVMPTLQPVLGQAKVTQAISNLALLHKLMVELQNKLQTQGLWQLYSGIEQKMIPVLAAMESYKINVDKEALKKTSEILGSKLKQLEQEAHQAAGQKFLVSSSAQLRLILFEKLRLHELCGNKKLPKTIKQQRSTSETALLQLQKLHPLPKIILEYRQIHKIKTAFVDGILSCMSKTFISSTWNQTSTVSGRLSAKHPNFQALPKQSLQISKKQYIQGKNPDVVTVHPRAMFIPREGWTFLSADFCQVELRLLAHLSADPQLLRIFQNPEVDAFTMLAAQWKGVSEDRVSLEDREHAKRIVYSVVYGAGRERLSGILGVSAEEASRFQDSFLQTYKEVPAFIQHTIQHCHKHGFVKSIMGRRRPLPHIHSADWSLRNQAERQAVNFVLQGSAADLVKMAMIKICSQVSSASYTARLVAQIHDELLFEVEISQLDQIAVLVKKTMESLQHIANLGMNLSVPLKVSLSTGRSWGSMCEMNLPCTTTATSF</sequence>
<accession>A0AAW2AFH6</accession>
<keyword evidence="4" id="KW-0548">Nucleotidyltransferase</keyword>
<dbReference type="GO" id="GO:0006261">
    <property type="term" value="P:DNA-templated DNA replication"/>
    <property type="evidence" value="ECO:0007669"/>
    <property type="project" value="InterPro"/>
</dbReference>
<dbReference type="Pfam" id="PF00476">
    <property type="entry name" value="DNA_pol_A"/>
    <property type="match status" value="1"/>
</dbReference>
<proteinExistence type="inferred from homology"/>
<feature type="compositionally biased region" description="Polar residues" evidence="11">
    <location>
        <begin position="274"/>
        <end position="283"/>
    </location>
</feature>
<feature type="compositionally biased region" description="Basic and acidic residues" evidence="11">
    <location>
        <begin position="256"/>
        <end position="273"/>
    </location>
</feature>
<feature type="region of interest" description="Disordered" evidence="11">
    <location>
        <begin position="49"/>
        <end position="73"/>
    </location>
</feature>
<dbReference type="SUPFAM" id="SSF56672">
    <property type="entry name" value="DNA/RNA polymerases"/>
    <property type="match status" value="1"/>
</dbReference>
<evidence type="ECO:0000256" key="8">
    <source>
        <dbReference type="ARBA" id="ARBA00023125"/>
    </source>
</evidence>
<evidence type="ECO:0000256" key="6">
    <source>
        <dbReference type="ARBA" id="ARBA00022763"/>
    </source>
</evidence>
<dbReference type="InterPro" id="IPR040940">
    <property type="entry name" value="DNA_pol_P_Exo"/>
</dbReference>
<evidence type="ECO:0000256" key="5">
    <source>
        <dbReference type="ARBA" id="ARBA00022705"/>
    </source>
</evidence>
<evidence type="ECO:0000256" key="2">
    <source>
        <dbReference type="ARBA" id="ARBA00012417"/>
    </source>
</evidence>
<protein>
    <recommendedName>
        <fullName evidence="2">DNA-directed DNA polymerase</fullName>
        <ecNumber evidence="2">2.7.7.7</ecNumber>
    </recommendedName>
</protein>
<feature type="compositionally biased region" description="Basic residues" evidence="11">
    <location>
        <begin position="373"/>
        <end position="389"/>
    </location>
</feature>
<dbReference type="PRINTS" id="PR00868">
    <property type="entry name" value="DNAPOLI"/>
</dbReference>
<gene>
    <name evidence="13" type="ORF">ABG768_024836</name>
</gene>
<keyword evidence="14" id="KW-1185">Reference proteome</keyword>
<dbReference type="Proteomes" id="UP001479290">
    <property type="component" value="Unassembled WGS sequence"/>
</dbReference>
<dbReference type="EC" id="2.7.7.7" evidence="2"/>
<dbReference type="InterPro" id="IPR043502">
    <property type="entry name" value="DNA/RNA_pol_sf"/>
</dbReference>
<keyword evidence="5" id="KW-0235">DNA replication</keyword>
<reference evidence="13 14" key="1">
    <citation type="submission" date="2024-05" db="EMBL/GenBank/DDBJ databases">
        <title>A high-quality chromosomal-level genome assembly of Topmouth culter (Culter alburnus).</title>
        <authorList>
            <person name="Zhao H."/>
        </authorList>
    </citation>
    <scope>NUCLEOTIDE SEQUENCE [LARGE SCALE GENOMIC DNA]</scope>
    <source>
        <strain evidence="13">CATC2023</strain>
        <tissue evidence="13">Muscle</tissue>
    </source>
</reference>
<dbReference type="PANTHER" id="PTHR10133">
    <property type="entry name" value="DNA POLYMERASE I"/>
    <property type="match status" value="1"/>
</dbReference>
<dbReference type="CDD" id="cd08638">
    <property type="entry name" value="DNA_pol_A_theta"/>
    <property type="match status" value="1"/>
</dbReference>
<dbReference type="Pfam" id="PF18049">
    <property type="entry name" value="DNA_pol_P_Exo"/>
    <property type="match status" value="1"/>
</dbReference>
<dbReference type="GO" id="GO:0006302">
    <property type="term" value="P:double-strand break repair"/>
    <property type="evidence" value="ECO:0007669"/>
    <property type="project" value="TreeGrafter"/>
</dbReference>
<feature type="region of interest" description="Disordered" evidence="11">
    <location>
        <begin position="251"/>
        <end position="287"/>
    </location>
</feature>
<feature type="domain" description="DNA-directed DNA polymerase family A palm" evidence="12">
    <location>
        <begin position="847"/>
        <end position="1050"/>
    </location>
</feature>
<keyword evidence="9" id="KW-0234">DNA repair</keyword>
<dbReference type="Gene3D" id="3.30.70.370">
    <property type="match status" value="1"/>
</dbReference>
<keyword evidence="6" id="KW-0227">DNA damage</keyword>
<dbReference type="Gene3D" id="3.30.420.10">
    <property type="entry name" value="Ribonuclease H-like superfamily/Ribonuclease H"/>
    <property type="match status" value="1"/>
</dbReference>
<dbReference type="SMART" id="SM00482">
    <property type="entry name" value="POLAc"/>
    <property type="match status" value="1"/>
</dbReference>
<evidence type="ECO:0000313" key="13">
    <source>
        <dbReference type="EMBL" id="KAK9971471.1"/>
    </source>
</evidence>
<evidence type="ECO:0000256" key="3">
    <source>
        <dbReference type="ARBA" id="ARBA00022679"/>
    </source>
</evidence>
<dbReference type="GO" id="GO:0003887">
    <property type="term" value="F:DNA-directed DNA polymerase activity"/>
    <property type="evidence" value="ECO:0007669"/>
    <property type="project" value="UniProtKB-KW"/>
</dbReference>
<dbReference type="AlphaFoldDB" id="A0AAW2AFH6"/>
<feature type="compositionally biased region" description="Polar residues" evidence="11">
    <location>
        <begin position="411"/>
        <end position="426"/>
    </location>
</feature>
<dbReference type="FunFam" id="1.10.150.20:FF:000002">
    <property type="entry name" value="DNA polymerase I"/>
    <property type="match status" value="1"/>
</dbReference>
<dbReference type="EMBL" id="JAWDJR010000007">
    <property type="protein sequence ID" value="KAK9971471.1"/>
    <property type="molecule type" value="Genomic_DNA"/>
</dbReference>
<organism evidence="13 14">
    <name type="scientific">Culter alburnus</name>
    <name type="common">Topmouth culter</name>
    <dbReference type="NCBI Taxonomy" id="194366"/>
    <lineage>
        <taxon>Eukaryota</taxon>
        <taxon>Metazoa</taxon>
        <taxon>Chordata</taxon>
        <taxon>Craniata</taxon>
        <taxon>Vertebrata</taxon>
        <taxon>Euteleostomi</taxon>
        <taxon>Actinopterygii</taxon>
        <taxon>Neopterygii</taxon>
        <taxon>Teleostei</taxon>
        <taxon>Ostariophysi</taxon>
        <taxon>Cypriniformes</taxon>
        <taxon>Xenocyprididae</taxon>
        <taxon>Xenocypridinae</taxon>
        <taxon>Culter</taxon>
    </lineage>
</organism>
<dbReference type="InterPro" id="IPR001098">
    <property type="entry name" value="DNA-dir_DNA_pol_A_palm_dom"/>
</dbReference>